<dbReference type="InterPro" id="IPR009000">
    <property type="entry name" value="Transl_B-barrel_sf"/>
</dbReference>
<keyword evidence="2" id="KW-1185">Reference proteome</keyword>
<protein>
    <submittedName>
        <fullName evidence="1">Uncharacterized protein</fullName>
    </submittedName>
</protein>
<name>A0ABT0M7E1_9BACL</name>
<proteinExistence type="predicted"/>
<accession>A0ABT0M7E1</accession>
<dbReference type="Proteomes" id="UP001203004">
    <property type="component" value="Unassembled WGS sequence"/>
</dbReference>
<evidence type="ECO:0000313" key="2">
    <source>
        <dbReference type="Proteomes" id="UP001203004"/>
    </source>
</evidence>
<dbReference type="EMBL" id="JAMAST010000001">
    <property type="protein sequence ID" value="MCL1630777.1"/>
    <property type="molecule type" value="Genomic_DNA"/>
</dbReference>
<dbReference type="SUPFAM" id="SSF50447">
    <property type="entry name" value="Translation proteins"/>
    <property type="match status" value="1"/>
</dbReference>
<organism evidence="1 2">
    <name type="scientific">Sporolactobacillus mangiferae</name>
    <dbReference type="NCBI Taxonomy" id="2940498"/>
    <lineage>
        <taxon>Bacteria</taxon>
        <taxon>Bacillati</taxon>
        <taxon>Bacillota</taxon>
        <taxon>Bacilli</taxon>
        <taxon>Bacillales</taxon>
        <taxon>Sporolactobacillaceae</taxon>
        <taxon>Sporolactobacillus</taxon>
    </lineage>
</organism>
<comment type="caution">
    <text evidence="1">The sequence shown here is derived from an EMBL/GenBank/DDBJ whole genome shotgun (WGS) entry which is preliminary data.</text>
</comment>
<gene>
    <name evidence="1" type="ORF">M3N64_02250</name>
</gene>
<sequence>MAVRKVFWEDPYLTQIDATITSVSAQAVTLSQTVAYTFNGGQSSDTGTIGGWPILSAEKDGKEIRYELP</sequence>
<dbReference type="RefSeq" id="WP_249096727.1">
    <property type="nucleotide sequence ID" value="NZ_JAMAST010000001.1"/>
</dbReference>
<evidence type="ECO:0000313" key="1">
    <source>
        <dbReference type="EMBL" id="MCL1630777.1"/>
    </source>
</evidence>
<reference evidence="1 2" key="1">
    <citation type="submission" date="2022-05" db="EMBL/GenBank/DDBJ databases">
        <title>Sporolactobacillus sp nov CPB3-1, isolated from tree bark (Mangifera indica L.).</title>
        <authorList>
            <person name="Phuengjayaem S."/>
            <person name="Tanasupawat S."/>
        </authorList>
    </citation>
    <scope>NUCLEOTIDE SEQUENCE [LARGE SCALE GENOMIC DNA]</scope>
    <source>
        <strain evidence="1 2">CPB3-1</strain>
    </source>
</reference>
<dbReference type="Gene3D" id="2.40.30.130">
    <property type="match status" value="1"/>
</dbReference>